<sequence>MRDSSSFGPSKCDCPGPSGGELGMGAPGHEDGSWSSTSALPGVTCISAAVGFHIMEFQKGCYECCVKCLGGIPYASLFATLLCFSGVALFCGCGHQALTETERLIETYFSRNLQDYNSLAYIIVYFQYIIYGTASFFFLYCIILLAEGFYTTSAIKETIGNFRSTLCGRCLSTMFIAVTYLLAVIWLLVFAFAALPVYIFYNMSSTCQTITILSETSSGLNQLCVDARQYGVLPWNATPGKVCGMTLVAVCKTKEFDVTFDLYIAAFAGAGATLVALGPRRVHSDTKPVILLSPQIHFLMGLSANWAYFKDSGKVRLYNSIRVKETQELEEILKSSRNGTNSTSEIEKA</sequence>
<feature type="non-terminal residue" evidence="7">
    <location>
        <position position="349"/>
    </location>
</feature>
<evidence type="ECO:0000256" key="3">
    <source>
        <dbReference type="ARBA" id="ARBA00022692"/>
    </source>
</evidence>
<comment type="subcellular location">
    <subcellularLocation>
        <location evidence="1">Membrane</location>
        <topology evidence="1">Multi-pass membrane protein</topology>
    </subcellularLocation>
</comment>
<evidence type="ECO:0000256" key="6">
    <source>
        <dbReference type="SAM" id="Phobius"/>
    </source>
</evidence>
<dbReference type="PROSITE" id="PS01004">
    <property type="entry name" value="MYELIN_PLP_2"/>
    <property type="match status" value="1"/>
</dbReference>
<evidence type="ECO:0000256" key="5">
    <source>
        <dbReference type="ARBA" id="ARBA00023136"/>
    </source>
</evidence>
<dbReference type="InterPro" id="IPR001614">
    <property type="entry name" value="Myelin_PLP"/>
</dbReference>
<keyword evidence="5 6" id="KW-0472">Membrane</keyword>
<keyword evidence="8" id="KW-1185">Reference proteome</keyword>
<comment type="similarity">
    <text evidence="2">Belongs to the myelin proteolipid protein family.</text>
</comment>
<evidence type="ECO:0000256" key="1">
    <source>
        <dbReference type="ARBA" id="ARBA00004141"/>
    </source>
</evidence>
<gene>
    <name evidence="7" type="primary">Gpm6b_2</name>
    <name evidence="7" type="ORF">GTO93_0009121</name>
</gene>
<feature type="transmembrane region" description="Helical" evidence="6">
    <location>
        <begin position="77"/>
        <end position="98"/>
    </location>
</feature>
<protein>
    <submittedName>
        <fullName evidence="7">GPM6B protein</fullName>
    </submittedName>
</protein>
<evidence type="ECO:0000256" key="2">
    <source>
        <dbReference type="ARBA" id="ARBA00010595"/>
    </source>
</evidence>
<dbReference type="InterPro" id="IPR018237">
    <property type="entry name" value="Myelin_PLP_CS"/>
</dbReference>
<organism evidence="7 8">
    <name type="scientific">Polyodon spathula</name>
    <name type="common">North American paddlefish</name>
    <name type="synonym">Squalus spathula</name>
    <dbReference type="NCBI Taxonomy" id="7913"/>
    <lineage>
        <taxon>Eukaryota</taxon>
        <taxon>Metazoa</taxon>
        <taxon>Chordata</taxon>
        <taxon>Craniata</taxon>
        <taxon>Vertebrata</taxon>
        <taxon>Euteleostomi</taxon>
        <taxon>Actinopterygii</taxon>
        <taxon>Chondrostei</taxon>
        <taxon>Acipenseriformes</taxon>
        <taxon>Polyodontidae</taxon>
        <taxon>Polyodon</taxon>
    </lineage>
</organism>
<evidence type="ECO:0000313" key="8">
    <source>
        <dbReference type="Proteomes" id="UP001166093"/>
    </source>
</evidence>
<keyword evidence="4 6" id="KW-1133">Transmembrane helix</keyword>
<reference evidence="7" key="1">
    <citation type="journal article" date="2021" name="Cell">
        <title>Tracing the genetic footprints of vertebrate landing in non-teleost ray-finned fishes.</title>
        <authorList>
            <person name="Bi X."/>
            <person name="Wang K."/>
            <person name="Yang L."/>
            <person name="Pan H."/>
            <person name="Jiang H."/>
            <person name="Wei Q."/>
            <person name="Fang M."/>
            <person name="Yu H."/>
            <person name="Zhu C."/>
            <person name="Cai Y."/>
            <person name="He Y."/>
            <person name="Gan X."/>
            <person name="Zeng H."/>
            <person name="Yu D."/>
            <person name="Zhu Y."/>
            <person name="Jiang H."/>
            <person name="Qiu Q."/>
            <person name="Yang H."/>
            <person name="Zhang Y.E."/>
            <person name="Wang W."/>
            <person name="Zhu M."/>
            <person name="He S."/>
            <person name="Zhang G."/>
        </authorList>
    </citation>
    <scope>NUCLEOTIDE SEQUENCE</scope>
    <source>
        <strain evidence="7">Pddl_001</strain>
    </source>
</reference>
<name>A0ABS2XGJ0_POLSP</name>
<feature type="transmembrane region" description="Helical" evidence="6">
    <location>
        <begin position="166"/>
        <end position="195"/>
    </location>
</feature>
<proteinExistence type="inferred from homology"/>
<comment type="caution">
    <text evidence="7">The sequence shown here is derived from an EMBL/GenBank/DDBJ whole genome shotgun (WGS) entry which is preliminary data.</text>
</comment>
<feature type="non-terminal residue" evidence="7">
    <location>
        <position position="1"/>
    </location>
</feature>
<dbReference type="PANTHER" id="PTHR11683:SF17">
    <property type="entry name" value="DMALPHA1"/>
    <property type="match status" value="1"/>
</dbReference>
<keyword evidence="3 6" id="KW-0812">Transmembrane</keyword>
<dbReference type="EMBL" id="JAAWVQ010028360">
    <property type="protein sequence ID" value="MBN3273163.1"/>
    <property type="molecule type" value="Genomic_DNA"/>
</dbReference>
<dbReference type="PRINTS" id="PR00214">
    <property type="entry name" value="MYELINPLP"/>
</dbReference>
<evidence type="ECO:0000256" key="4">
    <source>
        <dbReference type="ARBA" id="ARBA00022989"/>
    </source>
</evidence>
<dbReference type="PROSITE" id="PS00575">
    <property type="entry name" value="MYELIN_PLP_1"/>
    <property type="match status" value="1"/>
</dbReference>
<feature type="transmembrane region" description="Helical" evidence="6">
    <location>
        <begin position="118"/>
        <end position="145"/>
    </location>
</feature>
<evidence type="ECO:0000313" key="7">
    <source>
        <dbReference type="EMBL" id="MBN3273163.1"/>
    </source>
</evidence>
<accession>A0ABS2XGJ0</accession>
<dbReference type="Pfam" id="PF01275">
    <property type="entry name" value="Myelin_PLP"/>
    <property type="match status" value="1"/>
</dbReference>
<dbReference type="SMART" id="SM00002">
    <property type="entry name" value="PLP"/>
    <property type="match status" value="1"/>
</dbReference>
<dbReference type="PANTHER" id="PTHR11683">
    <property type="entry name" value="MYELIN PROTEOLIPID"/>
    <property type="match status" value="1"/>
</dbReference>
<dbReference type="Proteomes" id="UP001166093">
    <property type="component" value="Unassembled WGS sequence"/>
</dbReference>